<dbReference type="Proteomes" id="UP000886752">
    <property type="component" value="Unassembled WGS sequence"/>
</dbReference>
<dbReference type="GO" id="GO:0003677">
    <property type="term" value="F:DNA binding"/>
    <property type="evidence" value="ECO:0007669"/>
    <property type="project" value="InterPro"/>
</dbReference>
<reference evidence="1" key="1">
    <citation type="journal article" date="2021" name="PeerJ">
        <title>Extensive microbial diversity within the chicken gut microbiome revealed by metagenomics and culture.</title>
        <authorList>
            <person name="Gilroy R."/>
            <person name="Ravi A."/>
            <person name="Getino M."/>
            <person name="Pursley I."/>
            <person name="Horton D.L."/>
            <person name="Alikhan N.F."/>
            <person name="Baker D."/>
            <person name="Gharbi K."/>
            <person name="Hall N."/>
            <person name="Watson M."/>
            <person name="Adriaenssens E.M."/>
            <person name="Foster-Nyarko E."/>
            <person name="Jarju S."/>
            <person name="Secka A."/>
            <person name="Antonio M."/>
            <person name="Oren A."/>
            <person name="Chaudhuri R.R."/>
            <person name="La Ragione R."/>
            <person name="Hildebrand F."/>
            <person name="Pallen M.J."/>
        </authorList>
    </citation>
    <scope>NUCLEOTIDE SEQUENCE</scope>
    <source>
        <strain evidence="1">ChiHecec2B26-446</strain>
    </source>
</reference>
<dbReference type="Gene3D" id="2.30.30.110">
    <property type="match status" value="1"/>
</dbReference>
<dbReference type="AlphaFoldDB" id="A0A9D1TQ59"/>
<dbReference type="InterPro" id="IPR011067">
    <property type="entry name" value="Plasmid_toxin/cell-grow_inhib"/>
</dbReference>
<accession>A0A9D1TQ59</accession>
<sequence>MSIKYTPQNGSILICDYDGIVPEMVKRRPVVVIASVSPRLCMVVPLSTTPPNAPKPWVVQIKLDEPLSPPYLNTTCWAKCDMVSSVAFDRLNLFRGGKDAGKRIYLERNVSSATLAAIRSGVWQAISYTR</sequence>
<evidence type="ECO:0000313" key="1">
    <source>
        <dbReference type="EMBL" id="HIW00141.1"/>
    </source>
</evidence>
<dbReference type="SUPFAM" id="SSF50118">
    <property type="entry name" value="Cell growth inhibitor/plasmid maintenance toxic component"/>
    <property type="match status" value="1"/>
</dbReference>
<reference evidence="1" key="2">
    <citation type="submission" date="2021-04" db="EMBL/GenBank/DDBJ databases">
        <authorList>
            <person name="Gilroy R."/>
        </authorList>
    </citation>
    <scope>NUCLEOTIDE SEQUENCE</scope>
    <source>
        <strain evidence="1">ChiHecec2B26-446</strain>
    </source>
</reference>
<protein>
    <submittedName>
        <fullName evidence="1">Type II toxin-antitoxin system PemK/MazF family toxin</fullName>
    </submittedName>
</protein>
<comment type="caution">
    <text evidence="1">The sequence shown here is derived from an EMBL/GenBank/DDBJ whole genome shotgun (WGS) entry which is preliminary data.</text>
</comment>
<organism evidence="1 2">
    <name type="scientific">Candidatus Desulfovibrio intestinipullorum</name>
    <dbReference type="NCBI Taxonomy" id="2838536"/>
    <lineage>
        <taxon>Bacteria</taxon>
        <taxon>Pseudomonadati</taxon>
        <taxon>Thermodesulfobacteriota</taxon>
        <taxon>Desulfovibrionia</taxon>
        <taxon>Desulfovibrionales</taxon>
        <taxon>Desulfovibrionaceae</taxon>
        <taxon>Desulfovibrio</taxon>
    </lineage>
</organism>
<dbReference type="InterPro" id="IPR003477">
    <property type="entry name" value="PemK-like"/>
</dbReference>
<proteinExistence type="predicted"/>
<name>A0A9D1TQ59_9BACT</name>
<evidence type="ECO:0000313" key="2">
    <source>
        <dbReference type="Proteomes" id="UP000886752"/>
    </source>
</evidence>
<dbReference type="EMBL" id="DXHV01000034">
    <property type="protein sequence ID" value="HIW00141.1"/>
    <property type="molecule type" value="Genomic_DNA"/>
</dbReference>
<dbReference type="Pfam" id="PF02452">
    <property type="entry name" value="PemK_toxin"/>
    <property type="match status" value="1"/>
</dbReference>
<gene>
    <name evidence="1" type="ORF">H9894_03005</name>
</gene>